<sequence>MSLLFGIGLFSACAGNDAAQSSGETEPAAPKGVLFTTHAPKAKAKMSTKVAGDDTPTRTLIQYQIGQGAEAYWETADYIFVKNKAGVWKKSIYTAVNGDGSSATFTLPGNVSDYGAGCEVRYTGFTGSPDQVKTGNPPVQKRPGVLDDAGNFGDCGVGFAVAGSDPSMFNFQLEHKAGYLCFLPRQEDAALGTNTYITKIVVSSANPICGIYDFSTGSFGTTPPSGYRRFMLQFQSPGTYANGFSLTNTTSSVLTNGAYIGLAPGTYHFNVQYYLYDPTTSVEGFLTKYVTVSVDAGEIKPVTANLQVPTVPLNTYYNWDAEKYGFYGNESQQPTTNGGEGDLKVNFPYGVPPTDPRGAQFPTNKAAEHSCKDCPNFNELTWYVERGHPMWDADGIFAFNNHLQKGGVWLLKKDNIPGFSAAAAPNGVNFSDAASHYTTAYYQGYGTPTPPAYPVPKVMLSGGSPQIADRGKYFFLPAAGYYISDRHPSGSFINRTVLHDLGTEGLWWSCDGTNGVPNRAANLHFNQSMMEIGVQNARTYMTLAPIWKVQ</sequence>
<accession>A0A1T4RVQ9</accession>
<dbReference type="EMBL" id="FUXK01000041">
    <property type="protein sequence ID" value="SKA20070.1"/>
    <property type="molecule type" value="Genomic_DNA"/>
</dbReference>
<protein>
    <recommendedName>
        <fullName evidence="3">Fimbrillin-like</fullName>
    </recommendedName>
</protein>
<evidence type="ECO:0008006" key="3">
    <source>
        <dbReference type="Google" id="ProtNLM"/>
    </source>
</evidence>
<organism evidence="1 2">
    <name type="scientific">Segatella oulorum</name>
    <dbReference type="NCBI Taxonomy" id="28136"/>
    <lineage>
        <taxon>Bacteria</taxon>
        <taxon>Pseudomonadati</taxon>
        <taxon>Bacteroidota</taxon>
        <taxon>Bacteroidia</taxon>
        <taxon>Bacteroidales</taxon>
        <taxon>Prevotellaceae</taxon>
        <taxon>Segatella</taxon>
    </lineage>
</organism>
<name>A0A1T4RVQ9_9BACT</name>
<dbReference type="Proteomes" id="UP000190065">
    <property type="component" value="Unassembled WGS sequence"/>
</dbReference>
<dbReference type="AlphaFoldDB" id="A0A1T4RVQ9"/>
<evidence type="ECO:0000313" key="1">
    <source>
        <dbReference type="EMBL" id="SKA20070.1"/>
    </source>
</evidence>
<evidence type="ECO:0000313" key="2">
    <source>
        <dbReference type="Proteomes" id="UP000190065"/>
    </source>
</evidence>
<gene>
    <name evidence="1" type="ORF">SAMN02745202_02457</name>
</gene>
<reference evidence="1 2" key="1">
    <citation type="submission" date="2017-02" db="EMBL/GenBank/DDBJ databases">
        <authorList>
            <person name="Peterson S.W."/>
        </authorList>
    </citation>
    <scope>NUCLEOTIDE SEQUENCE [LARGE SCALE GENOMIC DNA]</scope>
    <source>
        <strain evidence="1 2">ATCC 43324</strain>
    </source>
</reference>
<proteinExistence type="predicted"/>